<evidence type="ECO:0000256" key="1">
    <source>
        <dbReference type="SAM" id="SignalP"/>
    </source>
</evidence>
<organism evidence="2 3">
    <name type="scientific">Kribbella lupini</name>
    <dbReference type="NCBI Taxonomy" id="291602"/>
    <lineage>
        <taxon>Bacteria</taxon>
        <taxon>Bacillati</taxon>
        <taxon>Actinomycetota</taxon>
        <taxon>Actinomycetes</taxon>
        <taxon>Propionibacteriales</taxon>
        <taxon>Kribbellaceae</taxon>
        <taxon>Kribbella</taxon>
    </lineage>
</organism>
<feature type="signal peptide" evidence="1">
    <location>
        <begin position="1"/>
        <end position="26"/>
    </location>
</feature>
<reference evidence="2 3" key="1">
    <citation type="journal article" date="2019" name="Int. J. Syst. Evol. Microbiol.">
        <title>The Global Catalogue of Microorganisms (GCM) 10K type strain sequencing project: providing services to taxonomists for standard genome sequencing and annotation.</title>
        <authorList>
            <consortium name="The Broad Institute Genomics Platform"/>
            <consortium name="The Broad Institute Genome Sequencing Center for Infectious Disease"/>
            <person name="Wu L."/>
            <person name="Ma J."/>
        </authorList>
    </citation>
    <scope>NUCLEOTIDE SEQUENCE [LARGE SCALE GENOMIC DNA]</scope>
    <source>
        <strain evidence="2 3">JCM 14303</strain>
    </source>
</reference>
<name>A0ABN2ABB4_9ACTN</name>
<evidence type="ECO:0000313" key="3">
    <source>
        <dbReference type="Proteomes" id="UP001500363"/>
    </source>
</evidence>
<keyword evidence="1" id="KW-0732">Signal</keyword>
<keyword evidence="3" id="KW-1185">Reference proteome</keyword>
<feature type="chain" id="PRO_5045193336" description="Peptidase inhibitor family I36" evidence="1">
    <location>
        <begin position="27"/>
        <end position="115"/>
    </location>
</feature>
<sequence length="115" mass="12014">MTIRPALGAAAVAAAALALSVTPASAAQQQTGAFECQQGQACFFETTSFSGKVVVYNDVPSACTVLPFAPGALFNWSTEDVLLYRTADCTGPANLEPANNFHSYPSTKFLSFRAG</sequence>
<dbReference type="EMBL" id="BAAANC010000001">
    <property type="protein sequence ID" value="GAA1515603.1"/>
    <property type="molecule type" value="Genomic_DNA"/>
</dbReference>
<evidence type="ECO:0008006" key="4">
    <source>
        <dbReference type="Google" id="ProtNLM"/>
    </source>
</evidence>
<dbReference type="Proteomes" id="UP001500363">
    <property type="component" value="Unassembled WGS sequence"/>
</dbReference>
<dbReference type="RefSeq" id="WP_344170747.1">
    <property type="nucleotide sequence ID" value="NZ_BAAANC010000001.1"/>
</dbReference>
<evidence type="ECO:0000313" key="2">
    <source>
        <dbReference type="EMBL" id="GAA1515603.1"/>
    </source>
</evidence>
<comment type="caution">
    <text evidence="2">The sequence shown here is derived from an EMBL/GenBank/DDBJ whole genome shotgun (WGS) entry which is preliminary data.</text>
</comment>
<proteinExistence type="predicted"/>
<accession>A0ABN2ABB4</accession>
<protein>
    <recommendedName>
        <fullName evidence="4">Peptidase inhibitor family I36</fullName>
    </recommendedName>
</protein>
<gene>
    <name evidence="2" type="ORF">GCM10009741_12600</name>
</gene>
<dbReference type="Pfam" id="PF03995">
    <property type="entry name" value="Inhibitor_I36"/>
    <property type="match status" value="1"/>
</dbReference>